<evidence type="ECO:0000313" key="3">
    <source>
        <dbReference type="EMBL" id="KKB13400.1"/>
    </source>
</evidence>
<dbReference type="EMBL" id="JZEX01000035">
    <property type="protein sequence ID" value="KKB13400.1"/>
    <property type="molecule type" value="Genomic_DNA"/>
</dbReference>
<organism evidence="3 4">
    <name type="scientific">Devosia geojensis</name>
    <dbReference type="NCBI Taxonomy" id="443610"/>
    <lineage>
        <taxon>Bacteria</taxon>
        <taxon>Pseudomonadati</taxon>
        <taxon>Pseudomonadota</taxon>
        <taxon>Alphaproteobacteria</taxon>
        <taxon>Hyphomicrobiales</taxon>
        <taxon>Devosiaceae</taxon>
        <taxon>Devosia</taxon>
    </lineage>
</organism>
<comment type="caution">
    <text evidence="3">The sequence shown here is derived from an EMBL/GenBank/DDBJ whole genome shotgun (WGS) entry which is preliminary data.</text>
</comment>
<dbReference type="PANTHER" id="PTHR44119">
    <property type="entry name" value="MAGNESIUM-CHELATASE SUBUNIT CHLH, CHLOROPLASTIC"/>
    <property type="match status" value="1"/>
</dbReference>
<feature type="domain" description="CobN/magnesium chelatase" evidence="2">
    <location>
        <begin position="370"/>
        <end position="590"/>
    </location>
</feature>
<protein>
    <recommendedName>
        <fullName evidence="2">CobN/magnesium chelatase domain-containing protein</fullName>
    </recommendedName>
</protein>
<sequence>MHLLSAQAGALQQEGEAIDLAQTPGEIVYGSFADSELMMLAAAADRAGEAQARDSGRPVPTTLRLANLMRLSHNLSVDLWIENTVRHAKVVVLRLTGGISYFQYGVDELIARGGQARIPLALISGDANPDPILVDRSTVSPAAWSRLHGLIVAGGPDNADRLLAAMKRLAAGEEIDAIDIQPFPRFGLWYPGLGMIEPEALESHHARTHSPPPGGEGPGVGGSLGSYTEPVTPLPTSPTRGEVDAGSHGKRVPVAQSGTSPLAGEKGRGATTASDANPGVTGESELGPPPSPLVGEGARRADEGDTSPLGERSDRETIRVKGPSEPQSLRDHNPPPSPLRGGTEGGGGSVSHRDFPPSPIEGEGSACYAPILFYRAALEGAGTATIEALIAALEARGLKPVPLVISSLKEGPCARMVEAAFERFLPAVILNLTGFALGLDSIEPKANPFAGTDAPVLQLLQNSRPREAWLEDKAGLTPKDLAMQVVLPEVDGRSGMILVGHKHEGVWHERTQCPLSAYAPDEAGIARAADLAANWARLRSTPRPDRRIALVLANYPLRDGRLANGVGYDAPQSTVEILRALEGAGYCLLSTSAAPTSDLGYISV</sequence>
<name>A0A0F5FXV0_9HYPH</name>
<keyword evidence="4" id="KW-1185">Reference proteome</keyword>
<feature type="non-terminal residue" evidence="3">
    <location>
        <position position="604"/>
    </location>
</feature>
<dbReference type="RefSeq" id="WP_046106950.1">
    <property type="nucleotide sequence ID" value="NZ_JZEX01000035.1"/>
</dbReference>
<dbReference type="InterPro" id="IPR003672">
    <property type="entry name" value="CobN/Mg_chltase"/>
</dbReference>
<proteinExistence type="predicted"/>
<dbReference type="PANTHER" id="PTHR44119:SF4">
    <property type="entry name" value="AEROBIC COBALTOCHELATASE SUBUNIT COBN"/>
    <property type="match status" value="1"/>
</dbReference>
<evidence type="ECO:0000259" key="2">
    <source>
        <dbReference type="Pfam" id="PF02514"/>
    </source>
</evidence>
<evidence type="ECO:0000313" key="4">
    <source>
        <dbReference type="Proteomes" id="UP000033632"/>
    </source>
</evidence>
<dbReference type="Pfam" id="PF02514">
    <property type="entry name" value="CobN-Mg_chel"/>
    <property type="match status" value="1"/>
</dbReference>
<dbReference type="Proteomes" id="UP000033632">
    <property type="component" value="Unassembled WGS sequence"/>
</dbReference>
<dbReference type="STRING" id="443610.VE25_02190"/>
<gene>
    <name evidence="3" type="ORF">VE25_02190</name>
</gene>
<evidence type="ECO:0000256" key="1">
    <source>
        <dbReference type="SAM" id="MobiDB-lite"/>
    </source>
</evidence>
<reference evidence="3 4" key="1">
    <citation type="submission" date="2015-03" db="EMBL/GenBank/DDBJ databases">
        <authorList>
            <person name="Hassan Y.I."/>
            <person name="Lepp D."/>
            <person name="Li X.-Z."/>
            <person name="Zhou T."/>
        </authorList>
    </citation>
    <scope>NUCLEOTIDE SEQUENCE [LARGE SCALE GENOMIC DNA]</scope>
    <source>
        <strain evidence="3 4">BD-c194</strain>
    </source>
</reference>
<feature type="region of interest" description="Disordered" evidence="1">
    <location>
        <begin position="202"/>
        <end position="358"/>
    </location>
</feature>
<dbReference type="AlphaFoldDB" id="A0A0F5FXV0"/>
<accession>A0A0F5FXV0</accession>